<evidence type="ECO:0000313" key="3">
    <source>
        <dbReference type="EMBL" id="QKJ58067.1"/>
    </source>
</evidence>
<gene>
    <name evidence="3" type="ORF">G9399_06295</name>
</gene>
<dbReference type="GO" id="GO:0043709">
    <property type="term" value="P:cell adhesion involved in single-species biofilm formation"/>
    <property type="evidence" value="ECO:0007669"/>
    <property type="project" value="TreeGrafter"/>
</dbReference>
<dbReference type="RefSeq" id="WP_074423408.1">
    <property type="nucleotide sequence ID" value="NZ_CP054160.3"/>
</dbReference>
<dbReference type="Proteomes" id="UP000503464">
    <property type="component" value="Chromosome"/>
</dbReference>
<reference evidence="4" key="1">
    <citation type="submission" date="2020-03" db="EMBL/GenBank/DDBJ databases">
        <title>Genome sequences of seven Enterobacteriaceae strains isolated from Canadian wastewater treatment facilities.</title>
        <authorList>
            <person name="Huang H."/>
            <person name="Chmara J.T."/>
            <person name="Duceppe M.-O."/>
        </authorList>
    </citation>
    <scope>NUCLEOTIDE SEQUENCE [LARGE SCALE GENOMIC DNA]</scope>
    <source>
        <strain evidence="4">Biosolid 3</strain>
    </source>
</reference>
<dbReference type="InterPro" id="IPR050263">
    <property type="entry name" value="Bact_Fimbrial_Adh_Pro"/>
</dbReference>
<protein>
    <submittedName>
        <fullName evidence="3">Type 1 fimbrial protein</fullName>
    </submittedName>
</protein>
<feature type="signal peptide" evidence="1">
    <location>
        <begin position="1"/>
        <end position="24"/>
    </location>
</feature>
<evidence type="ECO:0000256" key="1">
    <source>
        <dbReference type="SAM" id="SignalP"/>
    </source>
</evidence>
<name>A0AAE7EG55_SERFO</name>
<dbReference type="Gene3D" id="2.60.40.1090">
    <property type="entry name" value="Fimbrial-type adhesion domain"/>
    <property type="match status" value="1"/>
</dbReference>
<dbReference type="PANTHER" id="PTHR33420">
    <property type="entry name" value="FIMBRIAL SUBUNIT ELFA-RELATED"/>
    <property type="match status" value="1"/>
</dbReference>
<accession>A0AAE7EG55</accession>
<evidence type="ECO:0000313" key="4">
    <source>
        <dbReference type="Proteomes" id="UP000503464"/>
    </source>
</evidence>
<organism evidence="3 4">
    <name type="scientific">Serratia fonticola</name>
    <dbReference type="NCBI Taxonomy" id="47917"/>
    <lineage>
        <taxon>Bacteria</taxon>
        <taxon>Pseudomonadati</taxon>
        <taxon>Pseudomonadota</taxon>
        <taxon>Gammaproteobacteria</taxon>
        <taxon>Enterobacterales</taxon>
        <taxon>Yersiniaceae</taxon>
        <taxon>Serratia</taxon>
    </lineage>
</organism>
<dbReference type="SUPFAM" id="SSF49401">
    <property type="entry name" value="Bacterial adhesins"/>
    <property type="match status" value="1"/>
</dbReference>
<dbReference type="InterPro" id="IPR008966">
    <property type="entry name" value="Adhesion_dom_sf"/>
</dbReference>
<evidence type="ECO:0000259" key="2">
    <source>
        <dbReference type="Pfam" id="PF00419"/>
    </source>
</evidence>
<dbReference type="InterPro" id="IPR000259">
    <property type="entry name" value="Adhesion_dom_fimbrial"/>
</dbReference>
<proteinExistence type="predicted"/>
<dbReference type="EMBL" id="CP054160">
    <property type="protein sequence ID" value="QKJ58067.1"/>
    <property type="molecule type" value="Genomic_DNA"/>
</dbReference>
<dbReference type="GO" id="GO:0009289">
    <property type="term" value="C:pilus"/>
    <property type="evidence" value="ECO:0007669"/>
    <property type="project" value="InterPro"/>
</dbReference>
<dbReference type="AlphaFoldDB" id="A0AAE7EG55"/>
<keyword evidence="1" id="KW-0732">Signal</keyword>
<dbReference type="InterPro" id="IPR036937">
    <property type="entry name" value="Adhesion_dom_fimbrial_sf"/>
</dbReference>
<dbReference type="PANTHER" id="PTHR33420:SF27">
    <property type="entry name" value="PROTEIN FIMG"/>
    <property type="match status" value="1"/>
</dbReference>
<feature type="domain" description="Fimbrial-type adhesion" evidence="2">
    <location>
        <begin position="29"/>
        <end position="172"/>
    </location>
</feature>
<feature type="chain" id="PRO_5042026826" evidence="1">
    <location>
        <begin position="25"/>
        <end position="173"/>
    </location>
</feature>
<sequence length="173" mass="17683">MKKLMTQPFFVLLGLVLSINVAQAAPININITGVVVAAPCIVNNNDSNLNVDLGRNIQASDLSAGGSGSTLTPFTLSLTGCPSGTSSVKVSFSGAPETTAPTRYKNTGTATNLAVELSQQGTGTILGNGSTLTQAVQPDRTVTYALNARAYSVAGSVMPGNISAVVQANFTYN</sequence>
<dbReference type="Pfam" id="PF00419">
    <property type="entry name" value="Fimbrial"/>
    <property type="match status" value="1"/>
</dbReference>